<evidence type="ECO:0000256" key="7">
    <source>
        <dbReference type="SAM" id="MobiDB-lite"/>
    </source>
</evidence>
<evidence type="ECO:0000313" key="9">
    <source>
        <dbReference type="EMBL" id="KAK1733166.1"/>
    </source>
</evidence>
<protein>
    <recommendedName>
        <fullName evidence="2">chitin synthase</fullName>
        <ecNumber evidence="2">2.4.1.16</ecNumber>
    </recommendedName>
</protein>
<dbReference type="GO" id="GO:0071944">
    <property type="term" value="C:cell periphery"/>
    <property type="evidence" value="ECO:0007669"/>
    <property type="project" value="TreeGrafter"/>
</dbReference>
<dbReference type="PANTHER" id="PTHR22914">
    <property type="entry name" value="CHITIN SYNTHASE"/>
    <property type="match status" value="1"/>
</dbReference>
<evidence type="ECO:0000256" key="1">
    <source>
        <dbReference type="ARBA" id="ARBA00004141"/>
    </source>
</evidence>
<feature type="transmembrane region" description="Helical" evidence="8">
    <location>
        <begin position="481"/>
        <end position="506"/>
    </location>
</feature>
<comment type="subcellular location">
    <subcellularLocation>
        <location evidence="1">Membrane</location>
        <topology evidence="1">Multi-pass membrane protein</topology>
    </subcellularLocation>
</comment>
<accession>A0AAD9D425</accession>
<keyword evidence="4 8" id="KW-0812">Transmembrane</keyword>
<feature type="compositionally biased region" description="Polar residues" evidence="7">
    <location>
        <begin position="49"/>
        <end position="58"/>
    </location>
</feature>
<feature type="compositionally biased region" description="Polar residues" evidence="7">
    <location>
        <begin position="82"/>
        <end position="110"/>
    </location>
</feature>
<proteinExistence type="predicted"/>
<keyword evidence="9" id="KW-0808">Transferase</keyword>
<dbReference type="GO" id="GO:0004100">
    <property type="term" value="F:chitin synthase activity"/>
    <property type="evidence" value="ECO:0007669"/>
    <property type="project" value="UniProtKB-EC"/>
</dbReference>
<dbReference type="InterPro" id="IPR029044">
    <property type="entry name" value="Nucleotide-diphossugar_trans"/>
</dbReference>
<evidence type="ECO:0000313" key="10">
    <source>
        <dbReference type="Proteomes" id="UP001224775"/>
    </source>
</evidence>
<evidence type="ECO:0000256" key="6">
    <source>
        <dbReference type="ARBA" id="ARBA00023136"/>
    </source>
</evidence>
<feature type="transmembrane region" description="Helical" evidence="8">
    <location>
        <begin position="381"/>
        <end position="401"/>
    </location>
</feature>
<dbReference type="InterPro" id="IPR004835">
    <property type="entry name" value="Chitin_synth"/>
</dbReference>
<sequence length="931" mass="105647">MSGRSNTYYMRPQNRDGNNYAGGRNQYHRSSRRPRSSVGGQPKDARSYGSHSLASTNGGAEMHRARPPSRTNQSHRDENTKQFDNLSSSEGRTNNANTYHSNYYHPSQSRTSHERRRLPLASRQDISPNRTQRNSAPLFNNNHTIPELIQIAHTNVAALTPAATAAFWNKVLKQMSGRNASNPRLPNHRDELGRHLNQIFEHTQNTLTSFGPVDLSQTIYSMAKIADVLRKRGGRRHGEDCSDVLSVHLLNSDMTPNKELFRSFAIASRDKLYHFGARELSNIACAYALIDYVPEFDYGSDLFRNIATQAARRRTEFNAQDISNMMWAYATVDTPLDLFDAIGNPHRFQSPSKDKVEISFLPERNVIPADELNCNGHLSKMWWFFSRLCTVFVPDVLLCWIGSNVDSTAAKAEAKQAWREKISIFVVMILSSAVFIGVSGVAPMLLCGETEVFTMDGTQAGNIAEDLLNDQNDIICQALNIVMYSIMVLIAAVLVIQCICSLIYLFRSKHAITRAHTRSKLIVMVPCYNEGDKELRKTIDSVMDTTYPDDNKVLLVIADGNVTGKGEKMSTPDTLAKLLGFKQSHTDRDYECNSIGELPANRAKIHYGTYVDCGRVLKYIVIAKAENRGKRDSQLLITGLLNRFHHGRSLNSLDIAIKYALDNLQLPLDEIRYLMAIDADTRIDRESISHMTYSMNKNDRILALCGETKVDNKSQSWVTSIQVFEYYTNHHMKKAFEMFHDVSTLQQRRPSLLSCDDVYQRYSSNNIKIKTLHDKNLYHLGEDRMLTTLLLRYFPDMKLSFVPEATCYTVVPHTFSVLLSQRRRWINSTFHNMLELIQVNNPMCGVCCLSMKSIVVLDLVATLILPASFIYVCCILFITLWTAGVPVFYFVLPLYSFWHMDDFSWGTTRQVSDGNEKGDLLKSTSTEETDM</sequence>
<dbReference type="Proteomes" id="UP001224775">
    <property type="component" value="Unassembled WGS sequence"/>
</dbReference>
<dbReference type="Pfam" id="PF03142">
    <property type="entry name" value="Chitin_synth_2"/>
    <property type="match status" value="1"/>
</dbReference>
<dbReference type="EMBL" id="JATAAI010000053">
    <property type="protein sequence ID" value="KAK1733166.1"/>
    <property type="molecule type" value="Genomic_DNA"/>
</dbReference>
<keyword evidence="10" id="KW-1185">Reference proteome</keyword>
<dbReference type="EC" id="2.4.1.16" evidence="2"/>
<keyword evidence="6 8" id="KW-0472">Membrane</keyword>
<dbReference type="GO" id="GO:0006031">
    <property type="term" value="P:chitin biosynthetic process"/>
    <property type="evidence" value="ECO:0007669"/>
    <property type="project" value="TreeGrafter"/>
</dbReference>
<dbReference type="GO" id="GO:0016020">
    <property type="term" value="C:membrane"/>
    <property type="evidence" value="ECO:0007669"/>
    <property type="project" value="UniProtKB-SubCell"/>
</dbReference>
<evidence type="ECO:0000256" key="2">
    <source>
        <dbReference type="ARBA" id="ARBA00012543"/>
    </source>
</evidence>
<evidence type="ECO:0000256" key="5">
    <source>
        <dbReference type="ARBA" id="ARBA00022989"/>
    </source>
</evidence>
<comment type="caution">
    <text evidence="9">The sequence shown here is derived from an EMBL/GenBank/DDBJ whole genome shotgun (WGS) entry which is preliminary data.</text>
</comment>
<evidence type="ECO:0000256" key="4">
    <source>
        <dbReference type="ARBA" id="ARBA00022692"/>
    </source>
</evidence>
<feature type="transmembrane region" description="Helical" evidence="8">
    <location>
        <begin position="869"/>
        <end position="892"/>
    </location>
</feature>
<feature type="region of interest" description="Disordered" evidence="7">
    <location>
        <begin position="1"/>
        <end position="115"/>
    </location>
</feature>
<reference evidence="9" key="1">
    <citation type="submission" date="2023-06" db="EMBL/GenBank/DDBJ databases">
        <title>Survivors Of The Sea: Transcriptome response of Skeletonema marinoi to long-term dormancy.</title>
        <authorList>
            <person name="Pinder M.I.M."/>
            <person name="Kourtchenko O."/>
            <person name="Robertson E.K."/>
            <person name="Larsson T."/>
            <person name="Maumus F."/>
            <person name="Osuna-Cruz C.M."/>
            <person name="Vancaester E."/>
            <person name="Stenow R."/>
            <person name="Vandepoele K."/>
            <person name="Ploug H."/>
            <person name="Bruchert V."/>
            <person name="Godhe A."/>
            <person name="Topel M."/>
        </authorList>
    </citation>
    <scope>NUCLEOTIDE SEQUENCE</scope>
    <source>
        <strain evidence="9">R05AC</strain>
    </source>
</reference>
<evidence type="ECO:0000256" key="8">
    <source>
        <dbReference type="SAM" id="Phobius"/>
    </source>
</evidence>
<organism evidence="9 10">
    <name type="scientific">Skeletonema marinoi</name>
    <dbReference type="NCBI Taxonomy" id="267567"/>
    <lineage>
        <taxon>Eukaryota</taxon>
        <taxon>Sar</taxon>
        <taxon>Stramenopiles</taxon>
        <taxon>Ochrophyta</taxon>
        <taxon>Bacillariophyta</taxon>
        <taxon>Coscinodiscophyceae</taxon>
        <taxon>Thalassiosirophycidae</taxon>
        <taxon>Thalassiosirales</taxon>
        <taxon>Skeletonemataceae</taxon>
        <taxon>Skeletonema</taxon>
        <taxon>Skeletonema marinoi-dohrnii complex</taxon>
    </lineage>
</organism>
<evidence type="ECO:0000256" key="3">
    <source>
        <dbReference type="ARBA" id="ARBA00022676"/>
    </source>
</evidence>
<name>A0AAD9D425_9STRA</name>
<feature type="transmembrane region" description="Helical" evidence="8">
    <location>
        <begin position="422"/>
        <end position="446"/>
    </location>
</feature>
<dbReference type="PANTHER" id="PTHR22914:SF41">
    <property type="entry name" value="CHITIN SYNTHASE 7"/>
    <property type="match status" value="1"/>
</dbReference>
<feature type="compositionally biased region" description="Basic residues" evidence="7">
    <location>
        <begin position="26"/>
        <end position="35"/>
    </location>
</feature>
<dbReference type="SUPFAM" id="SSF53448">
    <property type="entry name" value="Nucleotide-diphospho-sugar transferases"/>
    <property type="match status" value="1"/>
</dbReference>
<dbReference type="Gene3D" id="3.90.550.10">
    <property type="entry name" value="Spore Coat Polysaccharide Biosynthesis Protein SpsA, Chain A"/>
    <property type="match status" value="1"/>
</dbReference>
<gene>
    <name evidence="9" type="ORF">QTG54_016143</name>
</gene>
<keyword evidence="3 9" id="KW-0328">Glycosyltransferase</keyword>
<keyword evidence="5 8" id="KW-1133">Transmembrane helix</keyword>
<dbReference type="AlphaFoldDB" id="A0AAD9D425"/>